<feature type="region of interest" description="Disordered" evidence="1">
    <location>
        <begin position="1"/>
        <end position="20"/>
    </location>
</feature>
<dbReference type="EMBL" id="JBHTNZ010000029">
    <property type="protein sequence ID" value="MFD1463212.1"/>
    <property type="molecule type" value="Genomic_DNA"/>
</dbReference>
<keyword evidence="4" id="KW-1185">Reference proteome</keyword>
<evidence type="ECO:0000313" key="3">
    <source>
        <dbReference type="EMBL" id="MFD1463212.1"/>
    </source>
</evidence>
<keyword evidence="2" id="KW-0812">Transmembrane</keyword>
<accession>A0ABW4DGP3</accession>
<sequence length="183" mass="20755">MSNYGEWQETKKQYKQEKRKERQKGQLKALKWFAIIVIPFFILLLIGLSTGAIKPQATQTASSVTDQKTNKQDFTPLAQKYESKTPFKVLYRVDGSRYYYIQQTKGTVTNQSAAEIIKELYAKEAWSENGGTLGDVVIFDSSHKLTKGEKPSLDLDAQAEYSSKLKKITVGDKVTTFEPAKKK</sequence>
<comment type="caution">
    <text evidence="3">The sequence shown here is derived from an EMBL/GenBank/DDBJ whole genome shotgun (WGS) entry which is preliminary data.</text>
</comment>
<gene>
    <name evidence="3" type="ORF">ACFQ5D_17850</name>
</gene>
<reference evidence="4" key="1">
    <citation type="journal article" date="2019" name="Int. J. Syst. Evol. Microbiol.">
        <title>The Global Catalogue of Microorganisms (GCM) 10K type strain sequencing project: providing services to taxonomists for standard genome sequencing and annotation.</title>
        <authorList>
            <consortium name="The Broad Institute Genomics Platform"/>
            <consortium name="The Broad Institute Genome Sequencing Center for Infectious Disease"/>
            <person name="Wu L."/>
            <person name="Ma J."/>
        </authorList>
    </citation>
    <scope>NUCLEOTIDE SEQUENCE [LARGE SCALE GENOMIC DNA]</scope>
    <source>
        <strain evidence="4">CCM 9147</strain>
    </source>
</reference>
<keyword evidence="2" id="KW-0472">Membrane</keyword>
<organism evidence="3 4">
    <name type="scientific">Paenibacillus farraposensis</name>
    <dbReference type="NCBI Taxonomy" id="2807095"/>
    <lineage>
        <taxon>Bacteria</taxon>
        <taxon>Bacillati</taxon>
        <taxon>Bacillota</taxon>
        <taxon>Bacilli</taxon>
        <taxon>Bacillales</taxon>
        <taxon>Paenibacillaceae</taxon>
        <taxon>Paenibacillus</taxon>
    </lineage>
</organism>
<dbReference type="RefSeq" id="WP_229526442.1">
    <property type="nucleotide sequence ID" value="NZ_JAFFQR010000112.1"/>
</dbReference>
<feature type="transmembrane region" description="Helical" evidence="2">
    <location>
        <begin position="29"/>
        <end position="53"/>
    </location>
</feature>
<protein>
    <submittedName>
        <fullName evidence="3">Uncharacterized protein</fullName>
    </submittedName>
</protein>
<evidence type="ECO:0000313" key="4">
    <source>
        <dbReference type="Proteomes" id="UP001597340"/>
    </source>
</evidence>
<dbReference type="Proteomes" id="UP001597340">
    <property type="component" value="Unassembled WGS sequence"/>
</dbReference>
<keyword evidence="2" id="KW-1133">Transmembrane helix</keyword>
<evidence type="ECO:0000256" key="1">
    <source>
        <dbReference type="SAM" id="MobiDB-lite"/>
    </source>
</evidence>
<name>A0ABW4DGP3_9BACL</name>
<feature type="compositionally biased region" description="Basic and acidic residues" evidence="1">
    <location>
        <begin position="8"/>
        <end position="20"/>
    </location>
</feature>
<evidence type="ECO:0000256" key="2">
    <source>
        <dbReference type="SAM" id="Phobius"/>
    </source>
</evidence>
<proteinExistence type="predicted"/>